<dbReference type="Pfam" id="PF12840">
    <property type="entry name" value="HTH_20"/>
    <property type="match status" value="1"/>
</dbReference>
<dbReference type="InterPro" id="IPR011991">
    <property type="entry name" value="ArsR-like_HTH"/>
</dbReference>
<keyword evidence="2" id="KW-0812">Transmembrane</keyword>
<accession>A0A4D6KGZ7</accession>
<gene>
    <name evidence="4" type="ORF">E5139_13730</name>
</gene>
<evidence type="ECO:0000313" key="5">
    <source>
        <dbReference type="Proteomes" id="UP000297053"/>
    </source>
</evidence>
<dbReference type="GeneID" id="42180020"/>
<dbReference type="Gene3D" id="1.10.10.10">
    <property type="entry name" value="Winged helix-like DNA-binding domain superfamily/Winged helix DNA-binding domain"/>
    <property type="match status" value="1"/>
</dbReference>
<evidence type="ECO:0000313" key="4">
    <source>
        <dbReference type="EMBL" id="QCD66652.1"/>
    </source>
</evidence>
<evidence type="ECO:0000256" key="1">
    <source>
        <dbReference type="SAM" id="MobiDB-lite"/>
    </source>
</evidence>
<dbReference type="SUPFAM" id="SSF46785">
    <property type="entry name" value="Winged helix' DNA-binding domain"/>
    <property type="match status" value="1"/>
</dbReference>
<dbReference type="InterPro" id="IPR036388">
    <property type="entry name" value="WH-like_DNA-bd_sf"/>
</dbReference>
<feature type="compositionally biased region" description="Gly residues" evidence="1">
    <location>
        <begin position="158"/>
        <end position="169"/>
    </location>
</feature>
<dbReference type="InterPro" id="IPR036390">
    <property type="entry name" value="WH_DNA-bd_sf"/>
</dbReference>
<reference evidence="4 5" key="2">
    <citation type="submission" date="2019-04" db="EMBL/GenBank/DDBJ databases">
        <authorList>
            <person name="Yang S."/>
            <person name="Wei W."/>
        </authorList>
    </citation>
    <scope>NUCLEOTIDE SEQUENCE [LARGE SCALE GENOMIC DNA]</scope>
    <source>
        <strain evidence="5">ZP60</strain>
    </source>
</reference>
<dbReference type="RefSeq" id="WP_015763073.1">
    <property type="nucleotide sequence ID" value="NZ_CP039375.1"/>
</dbReference>
<dbReference type="Proteomes" id="UP000297053">
    <property type="component" value="Chromosome"/>
</dbReference>
<dbReference type="Pfam" id="PF24267">
    <property type="entry name" value="HVO_1552_C"/>
    <property type="match status" value="2"/>
</dbReference>
<feature type="region of interest" description="Disordered" evidence="1">
    <location>
        <begin position="154"/>
        <end position="230"/>
    </location>
</feature>
<keyword evidence="2" id="KW-1133">Transmembrane helix</keyword>
<dbReference type="KEGG" id="halz:E5139_13730"/>
<dbReference type="AlphaFoldDB" id="A0A4D6KGZ7"/>
<evidence type="ECO:0000259" key="3">
    <source>
        <dbReference type="Pfam" id="PF24267"/>
    </source>
</evidence>
<name>A0A4D6KGZ7_9EURY</name>
<dbReference type="EMBL" id="CP039375">
    <property type="protein sequence ID" value="QCD66652.1"/>
    <property type="molecule type" value="Genomic_DNA"/>
</dbReference>
<reference evidence="4 5" key="1">
    <citation type="submission" date="2019-04" db="EMBL/GenBank/DDBJ databases">
        <title>Complete genome sequence of Arthrobacter sp. ZXY-2 associated with effective atrazine degradation and salt adaptation.</title>
        <authorList>
            <person name="Zhao X."/>
        </authorList>
    </citation>
    <scope>NUCLEOTIDE SEQUENCE [LARGE SCALE GENOMIC DNA]</scope>
    <source>
        <strain evidence="5">ZP60</strain>
    </source>
</reference>
<organism evidence="4 5">
    <name type="scientific">Halomicrobium mukohataei</name>
    <dbReference type="NCBI Taxonomy" id="57705"/>
    <lineage>
        <taxon>Archaea</taxon>
        <taxon>Methanobacteriati</taxon>
        <taxon>Methanobacteriota</taxon>
        <taxon>Stenosarchaea group</taxon>
        <taxon>Halobacteria</taxon>
        <taxon>Halobacteriales</taxon>
        <taxon>Haloarculaceae</taxon>
        <taxon>Halomicrobium</taxon>
    </lineage>
</organism>
<feature type="domain" description="HVO-1552 C-terminal" evidence="3">
    <location>
        <begin position="109"/>
        <end position="190"/>
    </location>
</feature>
<protein>
    <submittedName>
        <fullName evidence="4">Winged helix-turn-helix transcriptional regulator</fullName>
    </submittedName>
</protein>
<keyword evidence="2" id="KW-0472">Membrane</keyword>
<dbReference type="InterPro" id="IPR056525">
    <property type="entry name" value="HVO_1552_C"/>
</dbReference>
<proteinExistence type="predicted"/>
<feature type="transmembrane region" description="Helical" evidence="2">
    <location>
        <begin position="260"/>
        <end position="279"/>
    </location>
</feature>
<feature type="domain" description="HVO-1552 C-terminal" evidence="3">
    <location>
        <begin position="240"/>
        <end position="280"/>
    </location>
</feature>
<feature type="compositionally biased region" description="Low complexity" evidence="1">
    <location>
        <begin position="205"/>
        <end position="218"/>
    </location>
</feature>
<dbReference type="OMA" id="ARQIYSC"/>
<dbReference type="CDD" id="cd00090">
    <property type="entry name" value="HTH_ARSR"/>
    <property type="match status" value="1"/>
</dbReference>
<feature type="compositionally biased region" description="Low complexity" evidence="1">
    <location>
        <begin position="170"/>
        <end position="196"/>
    </location>
</feature>
<sequence>MSLLPSRGPDTSTSQEGELQVVGVDDEVAPLLDALNSETARAILNEIYDEPGTPSEIADRLDMSIQKVSYHIEKLDDQDLIAVAGTQYSEKGQEMTVYQPPDDPTVLFVGTEERKRSLTTMVKRLLPVVGVVALGSLVIEQLFGNGLSVGFSSAGPSSQGGDGAGGSDSGGVTNTTGATETPTEAPADTPTPTETASDGGDIGIAEATETPADSATSTPTPPPETDTPVPEEETIDLAAETTTQAADVAASGGLELSPGLAFFLGGMTVVAVLGVWWAYTRNA</sequence>
<evidence type="ECO:0000256" key="2">
    <source>
        <dbReference type="SAM" id="Phobius"/>
    </source>
</evidence>